<feature type="compositionally biased region" description="Low complexity" evidence="1">
    <location>
        <begin position="10"/>
        <end position="20"/>
    </location>
</feature>
<dbReference type="InterPro" id="IPR019099">
    <property type="entry name" value="Uncharacterised_PGPGW_TM"/>
</dbReference>
<dbReference type="InterPro" id="IPR013434">
    <property type="entry name" value="CHP02611"/>
</dbReference>
<keyword evidence="2" id="KW-0472">Membrane</keyword>
<evidence type="ECO:0000256" key="1">
    <source>
        <dbReference type="SAM" id="MobiDB-lite"/>
    </source>
</evidence>
<dbReference type="AlphaFoldDB" id="A0A918ASN4"/>
<gene>
    <name evidence="3" type="ORF">GCM10010185_65550</name>
</gene>
<dbReference type="Pfam" id="PF09656">
    <property type="entry name" value="PGPGW"/>
    <property type="match status" value="1"/>
</dbReference>
<feature type="transmembrane region" description="Helical" evidence="2">
    <location>
        <begin position="60"/>
        <end position="80"/>
    </location>
</feature>
<evidence type="ECO:0000313" key="3">
    <source>
        <dbReference type="EMBL" id="GGP82294.1"/>
    </source>
</evidence>
<sequence length="172" mass="18847">MAQAPPTPTSSPTRPTAPAAVDDGGAASRPRGARTRLTLVHGQLRAIRVRIEDRPVLRRVWQLCVAVVGFAVLGLGVLAIPYPGPGWLIVFAGLAVLASEFVWARHLLRYARRHYDGWTAWVRRQDRPVKFAVLAATAVVIGMTLWLMGGLWLVASQLGQADWTWLRSPLLG</sequence>
<reference evidence="3" key="2">
    <citation type="submission" date="2020-09" db="EMBL/GenBank/DDBJ databases">
        <authorList>
            <person name="Sun Q."/>
            <person name="Ohkuma M."/>
        </authorList>
    </citation>
    <scope>NUCLEOTIDE SEQUENCE</scope>
    <source>
        <strain evidence="3">JCM 3313</strain>
    </source>
</reference>
<dbReference type="EMBL" id="BMRG01000022">
    <property type="protein sequence ID" value="GGP82294.1"/>
    <property type="molecule type" value="Genomic_DNA"/>
</dbReference>
<feature type="region of interest" description="Disordered" evidence="1">
    <location>
        <begin position="1"/>
        <end position="32"/>
    </location>
</feature>
<keyword evidence="2" id="KW-0812">Transmembrane</keyword>
<dbReference type="Proteomes" id="UP000639606">
    <property type="component" value="Unassembled WGS sequence"/>
</dbReference>
<evidence type="ECO:0000256" key="2">
    <source>
        <dbReference type="SAM" id="Phobius"/>
    </source>
</evidence>
<proteinExistence type="predicted"/>
<keyword evidence="4" id="KW-1185">Reference proteome</keyword>
<keyword evidence="2" id="KW-1133">Transmembrane helix</keyword>
<evidence type="ECO:0000313" key="4">
    <source>
        <dbReference type="Proteomes" id="UP000639606"/>
    </source>
</evidence>
<feature type="transmembrane region" description="Helical" evidence="2">
    <location>
        <begin position="86"/>
        <end position="104"/>
    </location>
</feature>
<dbReference type="RefSeq" id="WP_189227216.1">
    <property type="nucleotide sequence ID" value="NZ_BMRG01000022.1"/>
</dbReference>
<accession>A0A918ASN4</accession>
<protein>
    <recommendedName>
        <fullName evidence="5">TIGR02611 family protein</fullName>
    </recommendedName>
</protein>
<reference evidence="3" key="1">
    <citation type="journal article" date="2014" name="Int. J. Syst. Evol. Microbiol.">
        <title>Complete genome sequence of Corynebacterium casei LMG S-19264T (=DSM 44701T), isolated from a smear-ripened cheese.</title>
        <authorList>
            <consortium name="US DOE Joint Genome Institute (JGI-PGF)"/>
            <person name="Walter F."/>
            <person name="Albersmeier A."/>
            <person name="Kalinowski J."/>
            <person name="Ruckert C."/>
        </authorList>
    </citation>
    <scope>NUCLEOTIDE SEQUENCE</scope>
    <source>
        <strain evidence="3">JCM 3313</strain>
    </source>
</reference>
<comment type="caution">
    <text evidence="3">The sequence shown here is derived from an EMBL/GenBank/DDBJ whole genome shotgun (WGS) entry which is preliminary data.</text>
</comment>
<dbReference type="NCBIfam" id="TIGR02611">
    <property type="entry name" value="TIGR02611 family protein"/>
    <property type="match status" value="1"/>
</dbReference>
<name>A0A918ASN4_9PSEU</name>
<evidence type="ECO:0008006" key="5">
    <source>
        <dbReference type="Google" id="ProtNLM"/>
    </source>
</evidence>
<feature type="transmembrane region" description="Helical" evidence="2">
    <location>
        <begin position="131"/>
        <end position="155"/>
    </location>
</feature>
<organism evidence="3 4">
    <name type="scientific">Saccharothrix coeruleofusca</name>
    <dbReference type="NCBI Taxonomy" id="33919"/>
    <lineage>
        <taxon>Bacteria</taxon>
        <taxon>Bacillati</taxon>
        <taxon>Actinomycetota</taxon>
        <taxon>Actinomycetes</taxon>
        <taxon>Pseudonocardiales</taxon>
        <taxon>Pseudonocardiaceae</taxon>
        <taxon>Saccharothrix</taxon>
    </lineage>
</organism>